<gene>
    <name evidence="1" type="ORF">GXW71_26970</name>
</gene>
<accession>A0ABS5F661</accession>
<dbReference type="EMBL" id="JAAGBB010000046">
    <property type="protein sequence ID" value="MBR0668026.1"/>
    <property type="molecule type" value="Genomic_DNA"/>
</dbReference>
<reference evidence="2" key="1">
    <citation type="journal article" date="2021" name="Syst. Appl. Microbiol.">
        <title>Roseomonas hellenica sp. nov., isolated from roots of wild-growing Alkanna tinctoria.</title>
        <authorList>
            <person name="Rat A."/>
            <person name="Naranjo H.D."/>
            <person name="Lebbe L."/>
            <person name="Cnockaert M."/>
            <person name="Krigas N."/>
            <person name="Grigoriadou K."/>
            <person name="Maloupa E."/>
            <person name="Willems A."/>
        </authorList>
    </citation>
    <scope>NUCLEOTIDE SEQUENCE [LARGE SCALE GENOMIC DNA]</scope>
    <source>
        <strain evidence="2">LMG 31523</strain>
    </source>
</reference>
<keyword evidence="2" id="KW-1185">Reference proteome</keyword>
<evidence type="ECO:0000313" key="2">
    <source>
        <dbReference type="Proteomes" id="UP001196870"/>
    </source>
</evidence>
<sequence length="161" mass="16943">MELLDKFNALAARDAELWVRSEISEDIPQFARYLVLRSLWPDHIDPWAHNAGTWIGHAIKAADSQPDGDFAEAGRALGRAISAGVSMADLGAIARMVAFETAFGVLNHIDEGHDPAAGANAPGWRLVETDADGATTGRPVVGLHEDILSMAPPGPGAAGQA</sequence>
<protein>
    <submittedName>
        <fullName evidence="1">Uncharacterized protein</fullName>
    </submittedName>
</protein>
<organism evidence="1 2">
    <name type="scientific">Plastoroseomonas hellenica</name>
    <dbReference type="NCBI Taxonomy" id="2687306"/>
    <lineage>
        <taxon>Bacteria</taxon>
        <taxon>Pseudomonadati</taxon>
        <taxon>Pseudomonadota</taxon>
        <taxon>Alphaproteobacteria</taxon>
        <taxon>Acetobacterales</taxon>
        <taxon>Acetobacteraceae</taxon>
        <taxon>Plastoroseomonas</taxon>
    </lineage>
</organism>
<proteinExistence type="predicted"/>
<dbReference type="Proteomes" id="UP001196870">
    <property type="component" value="Unassembled WGS sequence"/>
</dbReference>
<evidence type="ECO:0000313" key="1">
    <source>
        <dbReference type="EMBL" id="MBR0668026.1"/>
    </source>
</evidence>
<name>A0ABS5F661_9PROT</name>
<comment type="caution">
    <text evidence="1">The sequence shown here is derived from an EMBL/GenBank/DDBJ whole genome shotgun (WGS) entry which is preliminary data.</text>
</comment>